<dbReference type="GO" id="GO:0005829">
    <property type="term" value="C:cytosol"/>
    <property type="evidence" value="ECO:0007669"/>
    <property type="project" value="TreeGrafter"/>
</dbReference>
<dbReference type="GO" id="GO:0003690">
    <property type="term" value="F:double-stranded DNA binding"/>
    <property type="evidence" value="ECO:0007669"/>
    <property type="project" value="UniProtKB-UniRule"/>
</dbReference>
<feature type="domain" description="UvrD-like helicase C-terminal" evidence="16">
    <location>
        <begin position="514"/>
        <end position="802"/>
    </location>
</feature>
<dbReference type="InterPro" id="IPR014152">
    <property type="entry name" value="AddA"/>
</dbReference>
<comment type="cofactor">
    <cofactor evidence="13">
        <name>Mg(2+)</name>
        <dbReference type="ChEBI" id="CHEBI:18420"/>
    </cofactor>
</comment>
<dbReference type="PROSITE" id="PS51217">
    <property type="entry name" value="UVRD_HELICASE_CTER"/>
    <property type="match status" value="1"/>
</dbReference>
<evidence type="ECO:0000256" key="10">
    <source>
        <dbReference type="ARBA" id="ARBA00023235"/>
    </source>
</evidence>
<dbReference type="PANTHER" id="PTHR11070">
    <property type="entry name" value="UVRD / RECB / PCRA DNA HELICASE FAMILY MEMBER"/>
    <property type="match status" value="1"/>
</dbReference>
<keyword evidence="9 13" id="KW-0234">DNA repair</keyword>
<dbReference type="EMBL" id="WUQX01000001">
    <property type="protein sequence ID" value="MXP78045.1"/>
    <property type="molecule type" value="Genomic_DNA"/>
</dbReference>
<keyword evidence="3 13" id="KW-0227">DNA damage</keyword>
<dbReference type="FunFam" id="3.40.50.300:FF:001236">
    <property type="entry name" value="ATP-dependent helicase/nuclease subunit A"/>
    <property type="match status" value="1"/>
</dbReference>
<dbReference type="GO" id="GO:0033202">
    <property type="term" value="C:DNA helicase complex"/>
    <property type="evidence" value="ECO:0007669"/>
    <property type="project" value="TreeGrafter"/>
</dbReference>
<dbReference type="HAMAP" id="MF_01451">
    <property type="entry name" value="AddA"/>
    <property type="match status" value="1"/>
</dbReference>
<keyword evidence="1 13" id="KW-0540">Nuclease</keyword>
<keyword evidence="2 13" id="KW-0547">Nucleotide-binding</keyword>
<keyword evidence="7 13" id="KW-0067">ATP-binding</keyword>
<dbReference type="EC" id="3.1.-.-" evidence="13"/>
<dbReference type="GO" id="GO:0005524">
    <property type="term" value="F:ATP binding"/>
    <property type="evidence" value="ECO:0007669"/>
    <property type="project" value="UniProtKB-UniRule"/>
</dbReference>
<keyword evidence="10 13" id="KW-0413">Isomerase</keyword>
<dbReference type="InterPro" id="IPR014017">
    <property type="entry name" value="DNA_helicase_UvrD-like_C"/>
</dbReference>
<gene>
    <name evidence="13 17" type="primary">addA</name>
    <name evidence="17" type="ORF">GN277_22625</name>
</gene>
<evidence type="ECO:0000256" key="13">
    <source>
        <dbReference type="HAMAP-Rule" id="MF_01451"/>
    </source>
</evidence>
<feature type="binding site" evidence="14">
    <location>
        <begin position="24"/>
        <end position="31"/>
    </location>
    <ligand>
        <name>ATP</name>
        <dbReference type="ChEBI" id="CHEBI:30616"/>
    </ligand>
</feature>
<dbReference type="EC" id="5.6.2.4" evidence="13"/>
<dbReference type="NCBIfam" id="TIGR02785">
    <property type="entry name" value="addA_Gpos"/>
    <property type="match status" value="1"/>
</dbReference>
<dbReference type="GO" id="GO:0008408">
    <property type="term" value="F:3'-5' exonuclease activity"/>
    <property type="evidence" value="ECO:0007669"/>
    <property type="project" value="UniProtKB-UniRule"/>
</dbReference>
<dbReference type="Proteomes" id="UP000460412">
    <property type="component" value="Unassembled WGS sequence"/>
</dbReference>
<keyword evidence="8 13" id="KW-0238">DNA-binding</keyword>
<comment type="catalytic activity">
    <reaction evidence="11 13">
        <text>Couples ATP hydrolysis with the unwinding of duplex DNA by translocating in the 3'-5' direction.</text>
        <dbReference type="EC" id="5.6.2.4"/>
    </reaction>
</comment>
<dbReference type="Gene3D" id="3.40.50.300">
    <property type="entry name" value="P-loop containing nucleotide triphosphate hydrolases"/>
    <property type="match status" value="4"/>
</dbReference>
<comment type="similarity">
    <text evidence="13">Belongs to the helicase family. AddA subfamily.</text>
</comment>
<evidence type="ECO:0000256" key="7">
    <source>
        <dbReference type="ARBA" id="ARBA00022840"/>
    </source>
</evidence>
<dbReference type="InterPro" id="IPR027417">
    <property type="entry name" value="P-loop_NTPase"/>
</dbReference>
<evidence type="ECO:0000256" key="4">
    <source>
        <dbReference type="ARBA" id="ARBA00022801"/>
    </source>
</evidence>
<reference evidence="17 18" key="1">
    <citation type="submission" date="2019-12" db="EMBL/GenBank/DDBJ databases">
        <title>Sporaefaciens musculi gen. nov., sp. nov., a novel bacterium isolated from the caecum of an obese mouse.</title>
        <authorList>
            <person name="Rasmussen T.S."/>
            <person name="Streidl T."/>
            <person name="Hitch T.C.A."/>
            <person name="Wortmann E."/>
            <person name="Deptula P."/>
            <person name="Hansen M."/>
            <person name="Nielsen D.S."/>
            <person name="Clavel T."/>
            <person name="Vogensen F.K."/>
        </authorList>
    </citation>
    <scope>NUCLEOTIDE SEQUENCE [LARGE SCALE GENOMIC DNA]</scope>
    <source>
        <strain evidence="17 18">WCA-9-b2</strain>
    </source>
</reference>
<dbReference type="GO" id="GO:0043138">
    <property type="term" value="F:3'-5' DNA helicase activity"/>
    <property type="evidence" value="ECO:0007669"/>
    <property type="project" value="UniProtKB-UniRule"/>
</dbReference>
<evidence type="ECO:0000256" key="12">
    <source>
        <dbReference type="ARBA" id="ARBA00048988"/>
    </source>
</evidence>
<evidence type="ECO:0000256" key="5">
    <source>
        <dbReference type="ARBA" id="ARBA00022806"/>
    </source>
</evidence>
<evidence type="ECO:0000256" key="9">
    <source>
        <dbReference type="ARBA" id="ARBA00023204"/>
    </source>
</evidence>
<organism evidence="17 18">
    <name type="scientific">Sporofaciens musculi</name>
    <dbReference type="NCBI Taxonomy" id="2681861"/>
    <lineage>
        <taxon>Bacteria</taxon>
        <taxon>Bacillati</taxon>
        <taxon>Bacillota</taxon>
        <taxon>Clostridia</taxon>
        <taxon>Lachnospirales</taxon>
        <taxon>Lachnospiraceae</taxon>
        <taxon>Sporofaciens</taxon>
    </lineage>
</organism>
<dbReference type="InterPro" id="IPR014016">
    <property type="entry name" value="UvrD-like_ATP-bd"/>
</dbReference>
<dbReference type="Gene3D" id="3.90.320.10">
    <property type="match status" value="1"/>
</dbReference>
<dbReference type="PANTHER" id="PTHR11070:SF48">
    <property type="entry name" value="ATP-DEPENDENT HELICASE_NUCLEASE SUBUNIT A"/>
    <property type="match status" value="1"/>
</dbReference>
<evidence type="ECO:0000256" key="1">
    <source>
        <dbReference type="ARBA" id="ARBA00022722"/>
    </source>
</evidence>
<dbReference type="SUPFAM" id="SSF52540">
    <property type="entry name" value="P-loop containing nucleoside triphosphate hydrolases"/>
    <property type="match status" value="1"/>
</dbReference>
<protein>
    <recommendedName>
        <fullName evidence="13">ATP-dependent helicase/nuclease subunit A</fullName>
        <ecNumber evidence="13">3.1.-.-</ecNumber>
        <ecNumber evidence="13">5.6.2.4</ecNumber>
    </recommendedName>
    <alternativeName>
        <fullName evidence="13">ATP-dependent helicase/nuclease AddA</fullName>
    </alternativeName>
    <alternativeName>
        <fullName evidence="13">DNA 3'-5' helicase AddA</fullName>
    </alternativeName>
</protein>
<dbReference type="InterPro" id="IPR011604">
    <property type="entry name" value="PDDEXK-like_dom_sf"/>
</dbReference>
<keyword evidence="6 13" id="KW-0269">Exonuclease</keyword>
<keyword evidence="5 13" id="KW-0347">Helicase</keyword>
<dbReference type="GO" id="GO:0000724">
    <property type="term" value="P:double-strand break repair via homologous recombination"/>
    <property type="evidence" value="ECO:0007669"/>
    <property type="project" value="UniProtKB-UniRule"/>
</dbReference>
<dbReference type="SUPFAM" id="SSF52980">
    <property type="entry name" value="Restriction endonuclease-like"/>
    <property type="match status" value="1"/>
</dbReference>
<evidence type="ECO:0000256" key="2">
    <source>
        <dbReference type="ARBA" id="ARBA00022741"/>
    </source>
</evidence>
<evidence type="ECO:0000256" key="8">
    <source>
        <dbReference type="ARBA" id="ARBA00023125"/>
    </source>
</evidence>
<evidence type="ECO:0000256" key="11">
    <source>
        <dbReference type="ARBA" id="ARBA00034617"/>
    </source>
</evidence>
<comment type="function">
    <text evidence="13">The heterodimer acts as both an ATP-dependent DNA helicase and an ATP-dependent, dual-direction single-stranded exonuclease. Recognizes the chi site generating a DNA molecule suitable for the initiation of homologous recombination. The AddA nuclease domain is required for chi fragment generation; this subunit has the helicase and 3' -&gt; 5' nuclease activities.</text>
</comment>
<dbReference type="RefSeq" id="WP_159754076.1">
    <property type="nucleotide sequence ID" value="NZ_WUQX01000001.1"/>
</dbReference>
<keyword evidence="18" id="KW-1185">Reference proteome</keyword>
<sequence length="1218" mass="139944">MGVTWTKEQQQVIDLRDRNILVSAAAGSGKTAVLVERIISMLTVDANPVDVDRLLIVTFTEAAAGEMKERIRGAIEKKLIECPDNEHLKQQATLIHNARITTIHSFCLSVVKDHFHAIDIEPGFRTGEEGELKLLRQEVLGELLEEKYQQKSQRFLDFSVAYGNGRDDKKIEELILKIYEFSRSYPDPEEWIHRCMDAYGAETIEELEESESIRLAMGHTMEYLREAHCLLETGLAICQEADGPSVYETTLLCDQQLIERLMSYDSFEKMTEAMADIHWARLAVNRDKTVSEDKTAQVKAIRDQVKGLVKDLAGQYYYQSAQDMLEDLRTCRPAMKELAQLTLLFAVKFEEKKRSQNMIDFSDMEQYALRILTEKTKEGFRPSKVAQEYQEQFQEIMIDEYQDSNLIQETILTSISSVWSGRYNIFMVGDVKQSIYRFRLSRPELFMEKFHTYKVRESEDEKNESCIKQRIDLHKNFRSRREVLDSVNFIFRKIMTSKLGGIVYDSQAALYVGADYGDGENLETEVLVIDSNLKEWEEDVKESGTSSIPVTDRELEARAIAGRIRRLCEQHQVVDKKTKELRPVRYSDIVILTRSVKGFADVFTEVLNREGIPAYAGTREGYFATQEIGVLLDYLRVLDNQRQDIPLAAVLASSFGGMTEEELAVVRSEYKELPFCQAVASYRVLGNDPTIRRKLEECLGQMEVFRRIVPYTPIHELLWRLLEETGYGDYVCALPGGEQRQANLNMLVEKARAYESTSYKGLFHFIRYVEQLQKYDVDYGEASIEDEQSDTVRIMTIHKSKGLEFPIVFVAGMGKGFNMQDARSSVVLHARMGVGLSAIDIEKRTKSSSIVKKVMQKEEALDSLGEELRVLYVAFTRAQEKLIITGTISNLEKKLADWDRGSAKDEEALSFGRLSKAGTYWDWLLPALARIPKDVPIVKKILTFKDIVGEEVKEEITGRITKTMLERWDTEVIYEPEMHQALNEQFSYRYPYAESRHQKLKFTVSELKKRVYLLETAGEEIGEMGELPYEEPDVVPLVPKFLQDDEELTGASRGTAYHRLMELLDFSKEYDAESLLEVVGRFTKEGKMKQDMADCIRAEDILGFLKSPAGLRMGEAAKKGRLWKEQPFVLGVDAREIYSDEQEGELILVQGIIDVYFEEDDGLVVLDYKTDRIFKADELAEKYHAQLDYYGKALEQMTLKKVKEKIIYSFTIKKEIEV</sequence>
<dbReference type="Pfam" id="PF00580">
    <property type="entry name" value="UvrD-helicase"/>
    <property type="match status" value="1"/>
</dbReference>
<keyword evidence="4 13" id="KW-0378">Hydrolase</keyword>
<proteinExistence type="inferred from homology"/>
<feature type="domain" description="UvrD-like helicase ATP-binding" evidence="15">
    <location>
        <begin position="3"/>
        <end position="480"/>
    </location>
</feature>
<comment type="subunit">
    <text evidence="13">Heterodimer of AddA and AddB/RexB.</text>
</comment>
<evidence type="ECO:0000313" key="18">
    <source>
        <dbReference type="Proteomes" id="UP000460412"/>
    </source>
</evidence>
<dbReference type="InterPro" id="IPR011335">
    <property type="entry name" value="Restrct_endonuc-II-like"/>
</dbReference>
<evidence type="ECO:0000313" key="17">
    <source>
        <dbReference type="EMBL" id="MXP78045.1"/>
    </source>
</evidence>
<accession>A0A7X3MKH5</accession>
<evidence type="ECO:0000259" key="16">
    <source>
        <dbReference type="PROSITE" id="PS51217"/>
    </source>
</evidence>
<dbReference type="InterPro" id="IPR038726">
    <property type="entry name" value="PDDEXK_AddAB-type"/>
</dbReference>
<dbReference type="PROSITE" id="PS51198">
    <property type="entry name" value="UVRD_HELICASE_ATP_BIND"/>
    <property type="match status" value="1"/>
</dbReference>
<evidence type="ECO:0000256" key="6">
    <source>
        <dbReference type="ARBA" id="ARBA00022839"/>
    </source>
</evidence>
<evidence type="ECO:0000259" key="15">
    <source>
        <dbReference type="PROSITE" id="PS51198"/>
    </source>
</evidence>
<dbReference type="AlphaFoldDB" id="A0A7X3MKH5"/>
<dbReference type="InterPro" id="IPR000212">
    <property type="entry name" value="DNA_helicase_UvrD/REP"/>
</dbReference>
<name>A0A7X3MKH5_9FIRM</name>
<evidence type="ECO:0000256" key="3">
    <source>
        <dbReference type="ARBA" id="ARBA00022763"/>
    </source>
</evidence>
<dbReference type="Pfam" id="PF12705">
    <property type="entry name" value="PDDEXK_1"/>
    <property type="match status" value="1"/>
</dbReference>
<comment type="caution">
    <text evidence="17">The sequence shown here is derived from an EMBL/GenBank/DDBJ whole genome shotgun (WGS) entry which is preliminary data.</text>
</comment>
<comment type="catalytic activity">
    <reaction evidence="12 13">
        <text>ATP + H2O = ADP + phosphate + H(+)</text>
        <dbReference type="Rhea" id="RHEA:13065"/>
        <dbReference type="ChEBI" id="CHEBI:15377"/>
        <dbReference type="ChEBI" id="CHEBI:15378"/>
        <dbReference type="ChEBI" id="CHEBI:30616"/>
        <dbReference type="ChEBI" id="CHEBI:43474"/>
        <dbReference type="ChEBI" id="CHEBI:456216"/>
        <dbReference type="EC" id="5.6.2.4"/>
    </reaction>
</comment>
<evidence type="ECO:0000256" key="14">
    <source>
        <dbReference type="PROSITE-ProRule" id="PRU00560"/>
    </source>
</evidence>
<dbReference type="Pfam" id="PF13361">
    <property type="entry name" value="UvrD_C"/>
    <property type="match status" value="1"/>
</dbReference>